<feature type="domain" description="Orn/DAP/Arg decarboxylase 2 C-terminal" evidence="13">
    <location>
        <begin position="366"/>
        <end position="458"/>
    </location>
</feature>
<dbReference type="PRINTS" id="PR01179">
    <property type="entry name" value="ODADCRBXLASE"/>
</dbReference>
<dbReference type="InterPro" id="IPR009006">
    <property type="entry name" value="Ala_racemase/Decarboxylase_C"/>
</dbReference>
<comment type="cofactor">
    <cofactor evidence="1 11">
        <name>pyridoxal 5'-phosphate</name>
        <dbReference type="ChEBI" id="CHEBI:597326"/>
    </cofactor>
</comment>
<dbReference type="InterPro" id="IPR029066">
    <property type="entry name" value="PLP-binding_barrel"/>
</dbReference>
<feature type="non-terminal residue" evidence="15">
    <location>
        <position position="492"/>
    </location>
</feature>
<feature type="active site" description="Proton donor" evidence="11">
    <location>
        <position position="431"/>
    </location>
</feature>
<keyword evidence="3 11" id="KW-0663">Pyridoxal phosphate</keyword>
<dbReference type="PROSITE" id="PS00878">
    <property type="entry name" value="ODR_DC_2_1"/>
    <property type="match status" value="1"/>
</dbReference>
<dbReference type="AlphaFoldDB" id="A0AA36D831"/>
<evidence type="ECO:0000259" key="13">
    <source>
        <dbReference type="Pfam" id="PF00278"/>
    </source>
</evidence>
<accession>A0AA36D831</accession>
<comment type="function">
    <text evidence="8">Catalyzes the first and rate-limiting step of polyamine biosynthesis that converts ornithine into putrescine, which is the precursor for the polyamines, spermidine and spermine. Polyamines are essential for cell proliferation and are implicated in cellular processes, ranging from DNA replication to apoptosis.</text>
</comment>
<evidence type="ECO:0000256" key="9">
    <source>
        <dbReference type="ARBA" id="ARBA00046672"/>
    </source>
</evidence>
<gene>
    <name evidence="15" type="ORF">MSPICULIGERA_LOCUS20993</name>
</gene>
<dbReference type="Proteomes" id="UP001177023">
    <property type="component" value="Unassembled WGS sequence"/>
</dbReference>
<dbReference type="PRINTS" id="PR01182">
    <property type="entry name" value="ORNDCRBXLASE"/>
</dbReference>
<evidence type="ECO:0000256" key="3">
    <source>
        <dbReference type="ARBA" id="ARBA00022898"/>
    </source>
</evidence>
<reference evidence="15" key="1">
    <citation type="submission" date="2023-06" db="EMBL/GenBank/DDBJ databases">
        <authorList>
            <person name="Delattre M."/>
        </authorList>
    </citation>
    <scope>NUCLEOTIDE SEQUENCE</scope>
    <source>
        <strain evidence="15">AF72</strain>
    </source>
</reference>
<dbReference type="FunFam" id="3.20.20.10:FF:000005">
    <property type="entry name" value="Ornithine decarboxylase"/>
    <property type="match status" value="1"/>
</dbReference>
<dbReference type="PANTHER" id="PTHR11482">
    <property type="entry name" value="ARGININE/DIAMINOPIMELATE/ORNITHINE DECARBOXYLASE"/>
    <property type="match status" value="1"/>
</dbReference>
<feature type="domain" description="Orn/DAP/Arg decarboxylase 2 N-terminal" evidence="14">
    <location>
        <begin position="120"/>
        <end position="354"/>
    </location>
</feature>
<dbReference type="Gene3D" id="2.40.37.10">
    <property type="entry name" value="Lyase, Ornithine Decarboxylase, Chain A, domain 1"/>
    <property type="match status" value="1"/>
</dbReference>
<comment type="similarity">
    <text evidence="2 12">Belongs to the Orn/Lys/Arg decarboxylase class-II family.</text>
</comment>
<evidence type="ECO:0000256" key="8">
    <source>
        <dbReference type="ARBA" id="ARBA00037173"/>
    </source>
</evidence>
<evidence type="ECO:0000256" key="10">
    <source>
        <dbReference type="ARBA" id="ARBA00049127"/>
    </source>
</evidence>
<dbReference type="EC" id="4.1.1.17" evidence="7"/>
<dbReference type="CDD" id="cd00622">
    <property type="entry name" value="PLPDE_III_ODC"/>
    <property type="match status" value="1"/>
</dbReference>
<evidence type="ECO:0000256" key="12">
    <source>
        <dbReference type="RuleBase" id="RU003737"/>
    </source>
</evidence>
<evidence type="ECO:0000313" key="16">
    <source>
        <dbReference type="Proteomes" id="UP001177023"/>
    </source>
</evidence>
<organism evidence="15 16">
    <name type="scientific">Mesorhabditis spiculigera</name>
    <dbReference type="NCBI Taxonomy" id="96644"/>
    <lineage>
        <taxon>Eukaryota</taxon>
        <taxon>Metazoa</taxon>
        <taxon>Ecdysozoa</taxon>
        <taxon>Nematoda</taxon>
        <taxon>Chromadorea</taxon>
        <taxon>Rhabditida</taxon>
        <taxon>Rhabditina</taxon>
        <taxon>Rhabditomorpha</taxon>
        <taxon>Rhabditoidea</taxon>
        <taxon>Rhabditidae</taxon>
        <taxon>Mesorhabditinae</taxon>
        <taxon>Mesorhabditis</taxon>
    </lineage>
</organism>
<sequence length="492" mass="54333">MLSFRFWEAGATTRTPVSSSKISRLTLYRGPGAASRYPKTAASRIEVGQVIHIPGGEGNKVPTKHQTTTMIYGSSNRELIGDTKVEIHDQPIVPEDLIEKLAANSDEETLDDAFILANLDALIDRFKLWKRELPHVEPFYAVKCNTDVVMMRVLAALGVNFDCASKQEIDIVMSLGVDPSRIIYANPCKTRAFIKHAEKRGVQMMTFDNAEELEKIQEHHNSARLVLRIAVSDPTATCPLNLKFGADPMVAAPQLLSRAKELGLNVEGISFHVGSGCNDCTAYEIAIGHARRLFDIGEAMGHQMDFLDLGGGFPGGEHHIGFEKIAGVISSALCRYFPDPSVRVVAEPGRFFAAKPYTLCANVIHATEVPAERITHEDKDIGSKGMMYYINDGVYGSFNCILFDHVHPVGHPLRVKPDREPRVSTIWGPTCDSLDMIEDKKMMTPVGVGDWLVYPEMGAYTSAASTTFNGFQRPTMIYAISRTNWETIADLL</sequence>
<proteinExistence type="inferred from homology"/>
<evidence type="ECO:0000256" key="5">
    <source>
        <dbReference type="ARBA" id="ARBA00023239"/>
    </source>
</evidence>
<comment type="subunit">
    <text evidence="9">Homodimer. Only the dimer is catalytically active, as the active sites are constructed of residues from both monomers.</text>
</comment>
<dbReference type="Gene3D" id="3.20.20.10">
    <property type="entry name" value="Alanine racemase"/>
    <property type="match status" value="1"/>
</dbReference>
<dbReference type="GO" id="GO:0005737">
    <property type="term" value="C:cytoplasm"/>
    <property type="evidence" value="ECO:0007669"/>
    <property type="project" value="TreeGrafter"/>
</dbReference>
<evidence type="ECO:0000259" key="14">
    <source>
        <dbReference type="Pfam" id="PF02784"/>
    </source>
</evidence>
<comment type="pathway">
    <text evidence="6">Amine and polyamine biosynthesis; putrescine biosynthesis via L-ornithine pathway; putrescine from L-ornithine: step 1/1.</text>
</comment>
<evidence type="ECO:0000256" key="4">
    <source>
        <dbReference type="ARBA" id="ARBA00023115"/>
    </source>
</evidence>
<dbReference type="EMBL" id="CATQJA010002664">
    <property type="protein sequence ID" value="CAJ0582863.1"/>
    <property type="molecule type" value="Genomic_DNA"/>
</dbReference>
<name>A0AA36D831_9BILA</name>
<dbReference type="SUPFAM" id="SSF50621">
    <property type="entry name" value="Alanine racemase C-terminal domain-like"/>
    <property type="match status" value="1"/>
</dbReference>
<dbReference type="Pfam" id="PF02784">
    <property type="entry name" value="Orn_Arg_deC_N"/>
    <property type="match status" value="1"/>
</dbReference>
<comment type="catalytic activity">
    <reaction evidence="10">
        <text>L-ornithine + H(+) = putrescine + CO2</text>
        <dbReference type="Rhea" id="RHEA:22964"/>
        <dbReference type="ChEBI" id="CHEBI:15378"/>
        <dbReference type="ChEBI" id="CHEBI:16526"/>
        <dbReference type="ChEBI" id="CHEBI:46911"/>
        <dbReference type="ChEBI" id="CHEBI:326268"/>
        <dbReference type="EC" id="4.1.1.17"/>
    </reaction>
</comment>
<evidence type="ECO:0000313" key="15">
    <source>
        <dbReference type="EMBL" id="CAJ0582863.1"/>
    </source>
</evidence>
<evidence type="ECO:0000256" key="11">
    <source>
        <dbReference type="PIRSR" id="PIRSR600183-50"/>
    </source>
</evidence>
<dbReference type="InterPro" id="IPR022644">
    <property type="entry name" value="De-COase2_N"/>
</dbReference>
<dbReference type="InterPro" id="IPR000183">
    <property type="entry name" value="Orn/DAP/Arg_de-COase"/>
</dbReference>
<dbReference type="Pfam" id="PF00278">
    <property type="entry name" value="Orn_DAP_Arg_deC"/>
    <property type="match status" value="1"/>
</dbReference>
<dbReference type="GO" id="GO:0033387">
    <property type="term" value="P:putrescine biosynthetic process from arginine, via ornithine"/>
    <property type="evidence" value="ECO:0007669"/>
    <property type="project" value="TreeGrafter"/>
</dbReference>
<comment type="caution">
    <text evidence="15">The sequence shown here is derived from an EMBL/GenBank/DDBJ whole genome shotgun (WGS) entry which is preliminary data.</text>
</comment>
<evidence type="ECO:0000256" key="1">
    <source>
        <dbReference type="ARBA" id="ARBA00001933"/>
    </source>
</evidence>
<keyword evidence="5" id="KW-0456">Lyase</keyword>
<evidence type="ECO:0000256" key="7">
    <source>
        <dbReference type="ARBA" id="ARBA00034138"/>
    </source>
</evidence>
<dbReference type="SUPFAM" id="SSF51419">
    <property type="entry name" value="PLP-binding barrel"/>
    <property type="match status" value="1"/>
</dbReference>
<keyword evidence="4" id="KW-0620">Polyamine biosynthesis</keyword>
<dbReference type="InterPro" id="IPR022643">
    <property type="entry name" value="De-COase2_C"/>
</dbReference>
<evidence type="ECO:0000256" key="2">
    <source>
        <dbReference type="ARBA" id="ARBA00008872"/>
    </source>
</evidence>
<keyword evidence="16" id="KW-1185">Reference proteome</keyword>
<dbReference type="InterPro" id="IPR002433">
    <property type="entry name" value="Orn_de-COase"/>
</dbReference>
<dbReference type="PANTHER" id="PTHR11482:SF6">
    <property type="entry name" value="ORNITHINE DECARBOXYLASE 1-RELATED"/>
    <property type="match status" value="1"/>
</dbReference>
<dbReference type="GO" id="GO:0004586">
    <property type="term" value="F:ornithine decarboxylase activity"/>
    <property type="evidence" value="ECO:0007669"/>
    <property type="project" value="UniProtKB-EC"/>
</dbReference>
<feature type="modified residue" description="N6-(pyridoxal phosphate)lysine" evidence="11">
    <location>
        <position position="143"/>
    </location>
</feature>
<evidence type="ECO:0000256" key="6">
    <source>
        <dbReference type="ARBA" id="ARBA00034115"/>
    </source>
</evidence>
<protein>
    <recommendedName>
        <fullName evidence="7">ornithine decarboxylase</fullName>
        <ecNumber evidence="7">4.1.1.17</ecNumber>
    </recommendedName>
</protein>
<dbReference type="InterPro" id="IPR022653">
    <property type="entry name" value="De-COase2_pyr-phos_BS"/>
</dbReference>